<keyword evidence="3" id="KW-1185">Reference proteome</keyword>
<protein>
    <submittedName>
        <fullName evidence="2">Uncharacterized protein</fullName>
    </submittedName>
</protein>
<dbReference type="AlphaFoldDB" id="A0A5N5WV27"/>
<evidence type="ECO:0000256" key="1">
    <source>
        <dbReference type="SAM" id="Coils"/>
    </source>
</evidence>
<gene>
    <name evidence="2" type="ORF">BDV29DRAFT_179823</name>
</gene>
<evidence type="ECO:0000313" key="3">
    <source>
        <dbReference type="Proteomes" id="UP000326565"/>
    </source>
</evidence>
<reference evidence="2 3" key="1">
    <citation type="submission" date="2019-04" db="EMBL/GenBank/DDBJ databases">
        <title>Friends and foes A comparative genomics study of 23 Aspergillus species from section Flavi.</title>
        <authorList>
            <consortium name="DOE Joint Genome Institute"/>
            <person name="Kjaerbolling I."/>
            <person name="Vesth T."/>
            <person name="Frisvad J.C."/>
            <person name="Nybo J.L."/>
            <person name="Theobald S."/>
            <person name="Kildgaard S."/>
            <person name="Isbrandt T."/>
            <person name="Kuo A."/>
            <person name="Sato A."/>
            <person name="Lyhne E.K."/>
            <person name="Kogle M.E."/>
            <person name="Wiebenga A."/>
            <person name="Kun R.S."/>
            <person name="Lubbers R.J."/>
            <person name="Makela M.R."/>
            <person name="Barry K."/>
            <person name="Chovatia M."/>
            <person name="Clum A."/>
            <person name="Daum C."/>
            <person name="Haridas S."/>
            <person name="He G."/>
            <person name="LaButti K."/>
            <person name="Lipzen A."/>
            <person name="Mondo S."/>
            <person name="Riley R."/>
            <person name="Salamov A."/>
            <person name="Simmons B.A."/>
            <person name="Magnuson J.K."/>
            <person name="Henrissat B."/>
            <person name="Mortensen U.H."/>
            <person name="Larsen T.O."/>
            <person name="Devries R.P."/>
            <person name="Grigoriev I.V."/>
            <person name="Machida M."/>
            <person name="Baker S.E."/>
            <person name="Andersen M.R."/>
        </authorList>
    </citation>
    <scope>NUCLEOTIDE SEQUENCE [LARGE SCALE GENOMIC DNA]</scope>
    <source>
        <strain evidence="2 3">CBS 151.66</strain>
    </source>
</reference>
<organism evidence="2 3">
    <name type="scientific">Aspergillus leporis</name>
    <dbReference type="NCBI Taxonomy" id="41062"/>
    <lineage>
        <taxon>Eukaryota</taxon>
        <taxon>Fungi</taxon>
        <taxon>Dikarya</taxon>
        <taxon>Ascomycota</taxon>
        <taxon>Pezizomycotina</taxon>
        <taxon>Eurotiomycetes</taxon>
        <taxon>Eurotiomycetidae</taxon>
        <taxon>Eurotiales</taxon>
        <taxon>Aspergillaceae</taxon>
        <taxon>Aspergillus</taxon>
        <taxon>Aspergillus subgen. Circumdati</taxon>
    </lineage>
</organism>
<name>A0A5N5WV27_9EURO</name>
<dbReference type="Proteomes" id="UP000326565">
    <property type="component" value="Unassembled WGS sequence"/>
</dbReference>
<dbReference type="OrthoDB" id="4251012at2759"/>
<evidence type="ECO:0000313" key="2">
    <source>
        <dbReference type="EMBL" id="KAB8071064.1"/>
    </source>
</evidence>
<dbReference type="Gene3D" id="3.40.50.720">
    <property type="entry name" value="NAD(P)-binding Rossmann-like Domain"/>
    <property type="match status" value="1"/>
</dbReference>
<accession>A0A5N5WV27</accession>
<sequence length="133" mass="14804">MTYNNIVAEALERQNNVITFSQQEIAFNILALMTPEISALCDEGPVYADLTGSLQAFDDLKNELSTARNQLSEASQLRKALLAENVLEQAVLKGPTSTHSSLPRPQQQRAYLNFKFSSLPNYQTITDHLCFPA</sequence>
<keyword evidence="1" id="KW-0175">Coiled coil</keyword>
<proteinExistence type="predicted"/>
<dbReference type="EMBL" id="ML732283">
    <property type="protein sequence ID" value="KAB8071064.1"/>
    <property type="molecule type" value="Genomic_DNA"/>
</dbReference>
<feature type="coiled-coil region" evidence="1">
    <location>
        <begin position="57"/>
        <end position="84"/>
    </location>
</feature>